<gene>
    <name evidence="2" type="ORF">BpHYR1_017534</name>
</gene>
<dbReference type="Proteomes" id="UP000276133">
    <property type="component" value="Unassembled WGS sequence"/>
</dbReference>
<evidence type="ECO:0000313" key="3">
    <source>
        <dbReference type="Proteomes" id="UP000276133"/>
    </source>
</evidence>
<dbReference type="AlphaFoldDB" id="A0A3M7PGF2"/>
<comment type="caution">
    <text evidence="2">The sequence shown here is derived from an EMBL/GenBank/DDBJ whole genome shotgun (WGS) entry which is preliminary data.</text>
</comment>
<feature type="coiled-coil region" evidence="1">
    <location>
        <begin position="35"/>
        <end position="62"/>
    </location>
</feature>
<reference evidence="2 3" key="1">
    <citation type="journal article" date="2018" name="Sci. Rep.">
        <title>Genomic signatures of local adaptation to the degree of environmental predictability in rotifers.</title>
        <authorList>
            <person name="Franch-Gras L."/>
            <person name="Hahn C."/>
            <person name="Garcia-Roger E.M."/>
            <person name="Carmona M.J."/>
            <person name="Serra M."/>
            <person name="Gomez A."/>
        </authorList>
    </citation>
    <scope>NUCLEOTIDE SEQUENCE [LARGE SCALE GENOMIC DNA]</scope>
    <source>
        <strain evidence="2">HYR1</strain>
    </source>
</reference>
<organism evidence="2 3">
    <name type="scientific">Brachionus plicatilis</name>
    <name type="common">Marine rotifer</name>
    <name type="synonym">Brachionus muelleri</name>
    <dbReference type="NCBI Taxonomy" id="10195"/>
    <lineage>
        <taxon>Eukaryota</taxon>
        <taxon>Metazoa</taxon>
        <taxon>Spiralia</taxon>
        <taxon>Gnathifera</taxon>
        <taxon>Rotifera</taxon>
        <taxon>Eurotatoria</taxon>
        <taxon>Monogononta</taxon>
        <taxon>Pseudotrocha</taxon>
        <taxon>Ploima</taxon>
        <taxon>Brachionidae</taxon>
        <taxon>Brachionus</taxon>
    </lineage>
</organism>
<dbReference type="EMBL" id="REGN01011176">
    <property type="protein sequence ID" value="RMZ97794.1"/>
    <property type="molecule type" value="Genomic_DNA"/>
</dbReference>
<evidence type="ECO:0000256" key="1">
    <source>
        <dbReference type="SAM" id="Coils"/>
    </source>
</evidence>
<evidence type="ECO:0000313" key="2">
    <source>
        <dbReference type="EMBL" id="RMZ97794.1"/>
    </source>
</evidence>
<keyword evidence="3" id="KW-1185">Reference proteome</keyword>
<name>A0A3M7PGF2_BRAPC</name>
<sequence length="111" mass="12945">MELNDRDLVQKLKENNQQLILPLATKKKILKQVELQGKKSVVEEMQQELSRLREETEFLKNQSEKLSSFGKVAASLDWDLNLGIKIICFRNGWFSTGFFVDSDRSYAFLFL</sequence>
<proteinExistence type="predicted"/>
<accession>A0A3M7PGF2</accession>
<protein>
    <submittedName>
        <fullName evidence="2">Uncharacterized protein</fullName>
    </submittedName>
</protein>
<keyword evidence="1" id="KW-0175">Coiled coil</keyword>